<dbReference type="Proteomes" id="UP001058974">
    <property type="component" value="Chromosome 6"/>
</dbReference>
<evidence type="ECO:0000256" key="9">
    <source>
        <dbReference type="ARBA" id="ARBA00022989"/>
    </source>
</evidence>
<dbReference type="InterPro" id="IPR000719">
    <property type="entry name" value="Prot_kinase_dom"/>
</dbReference>
<dbReference type="InterPro" id="IPR011009">
    <property type="entry name" value="Kinase-like_dom_sf"/>
</dbReference>
<evidence type="ECO:0000256" key="13">
    <source>
        <dbReference type="SAM" id="Phobius"/>
    </source>
</evidence>
<dbReference type="GO" id="GO:0030247">
    <property type="term" value="F:polysaccharide binding"/>
    <property type="evidence" value="ECO:0007669"/>
    <property type="project" value="InterPro"/>
</dbReference>
<dbReference type="GO" id="GO:0016020">
    <property type="term" value="C:membrane"/>
    <property type="evidence" value="ECO:0007669"/>
    <property type="project" value="UniProtKB-SubCell"/>
</dbReference>
<keyword evidence="5 14" id="KW-0732">Signal</keyword>
<reference evidence="16 17" key="1">
    <citation type="journal article" date="2022" name="Nat. Genet.">
        <title>Improved pea reference genome and pan-genome highlight genomic features and evolutionary characteristics.</title>
        <authorList>
            <person name="Yang T."/>
            <person name="Liu R."/>
            <person name="Luo Y."/>
            <person name="Hu S."/>
            <person name="Wang D."/>
            <person name="Wang C."/>
            <person name="Pandey M.K."/>
            <person name="Ge S."/>
            <person name="Xu Q."/>
            <person name="Li N."/>
            <person name="Li G."/>
            <person name="Huang Y."/>
            <person name="Saxena R.K."/>
            <person name="Ji Y."/>
            <person name="Li M."/>
            <person name="Yan X."/>
            <person name="He Y."/>
            <person name="Liu Y."/>
            <person name="Wang X."/>
            <person name="Xiang C."/>
            <person name="Varshney R.K."/>
            <person name="Ding H."/>
            <person name="Gao S."/>
            <person name="Zong X."/>
        </authorList>
    </citation>
    <scope>NUCLEOTIDE SEQUENCE [LARGE SCALE GENOMIC DNA]</scope>
    <source>
        <strain evidence="16 17">cv. Zhongwan 6</strain>
    </source>
</reference>
<dbReference type="PANTHER" id="PTHR27009">
    <property type="entry name" value="RUST RESISTANCE KINASE LR10-RELATED"/>
    <property type="match status" value="1"/>
</dbReference>
<accession>A0A9D4W4G0</accession>
<proteinExistence type="predicted"/>
<name>A0A9D4W4G0_PEA</name>
<keyword evidence="8 12" id="KW-0067">ATP-binding</keyword>
<dbReference type="PROSITE" id="PS00107">
    <property type="entry name" value="PROTEIN_KINASE_ATP"/>
    <property type="match status" value="1"/>
</dbReference>
<comment type="caution">
    <text evidence="16">The sequence shown here is derived from an EMBL/GenBank/DDBJ whole genome shotgun (WGS) entry which is preliminary data.</text>
</comment>
<dbReference type="SUPFAM" id="SSF56112">
    <property type="entry name" value="Protein kinase-like (PK-like)"/>
    <property type="match status" value="1"/>
</dbReference>
<dbReference type="PROSITE" id="PS50011">
    <property type="entry name" value="PROTEIN_KINASE_DOM"/>
    <property type="match status" value="1"/>
</dbReference>
<feature type="transmembrane region" description="Helical" evidence="13">
    <location>
        <begin position="235"/>
        <end position="257"/>
    </location>
</feature>
<evidence type="ECO:0000256" key="14">
    <source>
        <dbReference type="SAM" id="SignalP"/>
    </source>
</evidence>
<keyword evidence="3" id="KW-0808">Transferase</keyword>
<evidence type="ECO:0000256" key="1">
    <source>
        <dbReference type="ARBA" id="ARBA00004479"/>
    </source>
</evidence>
<evidence type="ECO:0000256" key="10">
    <source>
        <dbReference type="ARBA" id="ARBA00023136"/>
    </source>
</evidence>
<keyword evidence="17" id="KW-1185">Reference proteome</keyword>
<keyword evidence="6 12" id="KW-0547">Nucleotide-binding</keyword>
<evidence type="ECO:0000256" key="8">
    <source>
        <dbReference type="ARBA" id="ARBA00022840"/>
    </source>
</evidence>
<dbReference type="OrthoDB" id="4062651at2759"/>
<feature type="binding site" evidence="12">
    <location>
        <position position="326"/>
    </location>
    <ligand>
        <name>ATP</name>
        <dbReference type="ChEBI" id="CHEBI:30616"/>
    </ligand>
</feature>
<dbReference type="Gene3D" id="1.10.510.10">
    <property type="entry name" value="Transferase(Phosphotransferase) domain 1"/>
    <property type="match status" value="1"/>
</dbReference>
<dbReference type="Pfam" id="PF07714">
    <property type="entry name" value="PK_Tyr_Ser-Thr"/>
    <property type="match status" value="1"/>
</dbReference>
<keyword evidence="7" id="KW-0418">Kinase</keyword>
<evidence type="ECO:0000256" key="5">
    <source>
        <dbReference type="ARBA" id="ARBA00022729"/>
    </source>
</evidence>
<dbReference type="FunFam" id="3.30.200.20:FF:000178">
    <property type="entry name" value="serine/threonine-protein kinase PBS1-like"/>
    <property type="match status" value="1"/>
</dbReference>
<dbReference type="AlphaFoldDB" id="A0A9D4W4G0"/>
<evidence type="ECO:0000256" key="11">
    <source>
        <dbReference type="ARBA" id="ARBA00023180"/>
    </source>
</evidence>
<gene>
    <name evidence="16" type="ORF">KIW84_061088</name>
</gene>
<evidence type="ECO:0000256" key="12">
    <source>
        <dbReference type="PROSITE-ProRule" id="PRU10141"/>
    </source>
</evidence>
<evidence type="ECO:0000256" key="3">
    <source>
        <dbReference type="ARBA" id="ARBA00022679"/>
    </source>
</evidence>
<feature type="signal peptide" evidence="14">
    <location>
        <begin position="1"/>
        <end position="25"/>
    </location>
</feature>
<dbReference type="EMBL" id="JAMSHJ010000006">
    <property type="protein sequence ID" value="KAI5394255.1"/>
    <property type="molecule type" value="Genomic_DNA"/>
</dbReference>
<dbReference type="InterPro" id="IPR001245">
    <property type="entry name" value="Ser-Thr/Tyr_kinase_cat_dom"/>
</dbReference>
<keyword evidence="9 13" id="KW-1133">Transmembrane helix</keyword>
<keyword evidence="2" id="KW-0723">Serine/threonine-protein kinase</keyword>
<comment type="subcellular location">
    <subcellularLocation>
        <location evidence="1">Membrane</location>
        <topology evidence="1">Single-pass type I membrane protein</topology>
    </subcellularLocation>
</comment>
<evidence type="ECO:0000256" key="7">
    <source>
        <dbReference type="ARBA" id="ARBA00022777"/>
    </source>
</evidence>
<dbReference type="FunFam" id="1.10.510.10:FF:000590">
    <property type="entry name" value="PR5-like receptor kinase"/>
    <property type="match status" value="1"/>
</dbReference>
<evidence type="ECO:0000313" key="16">
    <source>
        <dbReference type="EMBL" id="KAI5394255.1"/>
    </source>
</evidence>
<feature type="chain" id="PRO_5039417572" description="Protein kinase domain-containing protein" evidence="14">
    <location>
        <begin position="26"/>
        <end position="607"/>
    </location>
</feature>
<dbReference type="InterPro" id="IPR025287">
    <property type="entry name" value="WAK_GUB"/>
</dbReference>
<dbReference type="Pfam" id="PF13947">
    <property type="entry name" value="GUB_WAK_bind"/>
    <property type="match status" value="1"/>
</dbReference>
<evidence type="ECO:0000256" key="6">
    <source>
        <dbReference type="ARBA" id="ARBA00022741"/>
    </source>
</evidence>
<evidence type="ECO:0000256" key="2">
    <source>
        <dbReference type="ARBA" id="ARBA00022527"/>
    </source>
</evidence>
<dbReference type="Gene3D" id="3.30.200.20">
    <property type="entry name" value="Phosphorylase Kinase, domain 1"/>
    <property type="match status" value="1"/>
</dbReference>
<keyword evidence="11" id="KW-0325">Glycoprotein</keyword>
<evidence type="ECO:0000313" key="17">
    <source>
        <dbReference type="Proteomes" id="UP001058974"/>
    </source>
</evidence>
<evidence type="ECO:0000256" key="4">
    <source>
        <dbReference type="ARBA" id="ARBA00022692"/>
    </source>
</evidence>
<dbReference type="GO" id="GO:0005524">
    <property type="term" value="F:ATP binding"/>
    <property type="evidence" value="ECO:0007669"/>
    <property type="project" value="UniProtKB-UniRule"/>
</dbReference>
<feature type="domain" description="Protein kinase" evidence="15">
    <location>
        <begin position="298"/>
        <end position="571"/>
    </location>
</feature>
<evidence type="ECO:0000259" key="15">
    <source>
        <dbReference type="PROSITE" id="PS50011"/>
    </source>
</evidence>
<sequence>MLTSNTMVILILIVICSRIIWQVNGCSGKDSRCGRDGPAIRFPFRLKDSETENGCSYTGFDLTCSDKRITLIELPSHSGPVILQVISIDYLGQSLTLSDPENCLPGQFLKLFRSQISLSQSQTSPFLLYENSQATYNFTFLHCSSLSCPVHAVGSSDTLLDSGLDPTLCTKTLDIVSSRMYPPTRLNYEDYLYLTWSKPNCIKCEREGKMCKLKNNGTEDETECFDRHHKPTKKIILYVTVPFVGLILVTLILATCLRVYNYFKTKGEDETRIEKFLEEYRALNPARFSYADIKRVTNNFREKLGEGAHGAVFKGKLSNEILVAVKMLNNTEGDGKEFINEVKAMGKVHHINVVRLLGFCADGCYRALVYNFFSNGSLQKFITRPDDKDRFLGWEKLHQIAIGVAKGIEYLHMSCDQQILHFDINPHNVLLDDKLLPKITDFGLAKLCSKDQSVVSVTAARGTLGYIAPEVFSRNFGNISYKADIYSYGMLLLEMIGGRKNISQLSEENSQVLYPEWIHNLFEGKDMQVKIEGEENDIILKKLAIIGLWCIQWHAINRPSIKVVLRMLETLEEENMVVPPNPINSNTFKVGEIPIKHSTLELESIHE</sequence>
<keyword evidence="4 13" id="KW-0812">Transmembrane</keyword>
<protein>
    <recommendedName>
        <fullName evidence="15">Protein kinase domain-containing protein</fullName>
    </recommendedName>
</protein>
<dbReference type="GO" id="GO:0004674">
    <property type="term" value="F:protein serine/threonine kinase activity"/>
    <property type="evidence" value="ECO:0007669"/>
    <property type="project" value="UniProtKB-KW"/>
</dbReference>
<dbReference type="Gramene" id="Psat06G0108800-T1">
    <property type="protein sequence ID" value="KAI5394255.1"/>
    <property type="gene ID" value="KIW84_061088"/>
</dbReference>
<keyword evidence="10 13" id="KW-0472">Membrane</keyword>
<dbReference type="InterPro" id="IPR045874">
    <property type="entry name" value="LRK10/LRL21-25-like"/>
</dbReference>
<organism evidence="16 17">
    <name type="scientific">Pisum sativum</name>
    <name type="common">Garden pea</name>
    <name type="synonym">Lathyrus oleraceus</name>
    <dbReference type="NCBI Taxonomy" id="3888"/>
    <lineage>
        <taxon>Eukaryota</taxon>
        <taxon>Viridiplantae</taxon>
        <taxon>Streptophyta</taxon>
        <taxon>Embryophyta</taxon>
        <taxon>Tracheophyta</taxon>
        <taxon>Spermatophyta</taxon>
        <taxon>Magnoliopsida</taxon>
        <taxon>eudicotyledons</taxon>
        <taxon>Gunneridae</taxon>
        <taxon>Pentapetalae</taxon>
        <taxon>rosids</taxon>
        <taxon>fabids</taxon>
        <taxon>Fabales</taxon>
        <taxon>Fabaceae</taxon>
        <taxon>Papilionoideae</taxon>
        <taxon>50 kb inversion clade</taxon>
        <taxon>NPAAA clade</taxon>
        <taxon>Hologalegina</taxon>
        <taxon>IRL clade</taxon>
        <taxon>Fabeae</taxon>
        <taxon>Lathyrus</taxon>
    </lineage>
</organism>
<dbReference type="InterPro" id="IPR017441">
    <property type="entry name" value="Protein_kinase_ATP_BS"/>
</dbReference>